<dbReference type="GO" id="GO:0005524">
    <property type="term" value="F:ATP binding"/>
    <property type="evidence" value="ECO:0007669"/>
    <property type="project" value="UniProtKB-UniRule"/>
</dbReference>
<dbReference type="Proteomes" id="UP001515500">
    <property type="component" value="Chromosome 15"/>
</dbReference>
<dbReference type="CDD" id="cd00028">
    <property type="entry name" value="B_lectin"/>
    <property type="match status" value="1"/>
</dbReference>
<evidence type="ECO:0000256" key="22">
    <source>
        <dbReference type="SAM" id="Phobius"/>
    </source>
</evidence>
<dbReference type="PANTHER" id="PTHR47974:SF19">
    <property type="entry name" value="RECEPTOR-LIKE SERINE_THREONINE-PROTEIN KINASE"/>
    <property type="match status" value="1"/>
</dbReference>
<evidence type="ECO:0000259" key="24">
    <source>
        <dbReference type="PROSITE" id="PS50011"/>
    </source>
</evidence>
<protein>
    <recommendedName>
        <fullName evidence="20">Receptor-like serine/threonine-protein kinase</fullName>
        <ecNumber evidence="20">2.7.11.1</ecNumber>
    </recommendedName>
</protein>
<dbReference type="Pfam" id="PF01453">
    <property type="entry name" value="B_lectin"/>
    <property type="match status" value="1"/>
</dbReference>
<keyword evidence="2" id="KW-1003">Cell membrane</keyword>
<evidence type="ECO:0000256" key="13">
    <source>
        <dbReference type="ARBA" id="ARBA00022989"/>
    </source>
</evidence>
<keyword evidence="15" id="KW-1015">Disulfide bond</keyword>
<dbReference type="PROSITE" id="PS00107">
    <property type="entry name" value="PROTEIN_KINASE_ATP"/>
    <property type="match status" value="1"/>
</dbReference>
<proteinExistence type="inferred from homology"/>
<keyword evidence="6 20" id="KW-0808">Transferase</keyword>
<feature type="signal peptide" evidence="23">
    <location>
        <begin position="1"/>
        <end position="24"/>
    </location>
</feature>
<keyword evidence="10 20" id="KW-0547">Nucleotide-binding</keyword>
<evidence type="ECO:0000256" key="18">
    <source>
        <dbReference type="ARBA" id="ARBA00047899"/>
    </source>
</evidence>
<dbReference type="InterPro" id="IPR036426">
    <property type="entry name" value="Bulb-type_lectin_dom_sf"/>
</dbReference>
<keyword evidence="16" id="KW-0675">Receptor</keyword>
<dbReference type="InterPro" id="IPR024171">
    <property type="entry name" value="SRK-like_kinase"/>
</dbReference>
<dbReference type="Gene3D" id="3.30.200.20">
    <property type="entry name" value="Phosphorylase Kinase, domain 1"/>
    <property type="match status" value="1"/>
</dbReference>
<evidence type="ECO:0000256" key="17">
    <source>
        <dbReference type="ARBA" id="ARBA00023180"/>
    </source>
</evidence>
<evidence type="ECO:0000256" key="7">
    <source>
        <dbReference type="ARBA" id="ARBA00022692"/>
    </source>
</evidence>
<keyword evidence="17" id="KW-0325">Glycoprotein</keyword>
<keyword evidence="7 22" id="KW-0812">Transmembrane</keyword>
<reference evidence="28" key="1">
    <citation type="submission" date="2025-08" db="UniProtKB">
        <authorList>
            <consortium name="RefSeq"/>
        </authorList>
    </citation>
    <scope>IDENTIFICATION</scope>
</reference>
<evidence type="ECO:0000256" key="9">
    <source>
        <dbReference type="ARBA" id="ARBA00022734"/>
    </source>
</evidence>
<dbReference type="PROSITE" id="PS50948">
    <property type="entry name" value="PAN"/>
    <property type="match status" value="1"/>
</dbReference>
<keyword evidence="8 23" id="KW-0732">Signal</keyword>
<dbReference type="FunFam" id="3.30.200.20:FF:000370">
    <property type="entry name" value="Receptor-like protein kinase 4"/>
    <property type="match status" value="1"/>
</dbReference>
<dbReference type="SMART" id="SM00473">
    <property type="entry name" value="PAN_AP"/>
    <property type="match status" value="1"/>
</dbReference>
<feature type="binding site" evidence="21">
    <location>
        <position position="548"/>
    </location>
    <ligand>
        <name>ATP</name>
        <dbReference type="ChEBI" id="CHEBI:30616"/>
    </ligand>
</feature>
<evidence type="ECO:0000256" key="5">
    <source>
        <dbReference type="ARBA" id="ARBA00022553"/>
    </source>
</evidence>
<feature type="domain" description="Protein kinase" evidence="24">
    <location>
        <begin position="519"/>
        <end position="788"/>
    </location>
</feature>
<dbReference type="GO" id="GO:0004674">
    <property type="term" value="F:protein serine/threonine kinase activity"/>
    <property type="evidence" value="ECO:0007669"/>
    <property type="project" value="UniProtKB-KW"/>
</dbReference>
<dbReference type="GO" id="GO:0030246">
    <property type="term" value="F:carbohydrate binding"/>
    <property type="evidence" value="ECO:0007669"/>
    <property type="project" value="UniProtKB-KW"/>
</dbReference>
<dbReference type="EC" id="2.7.11.1" evidence="20"/>
<evidence type="ECO:0000256" key="14">
    <source>
        <dbReference type="ARBA" id="ARBA00023136"/>
    </source>
</evidence>
<dbReference type="FunFam" id="2.90.10.10:FF:000002">
    <property type="entry name" value="Serine/threonine-protein kinase"/>
    <property type="match status" value="1"/>
</dbReference>
<dbReference type="CDD" id="cd01098">
    <property type="entry name" value="PAN_AP_plant"/>
    <property type="match status" value="1"/>
</dbReference>
<evidence type="ECO:0000256" key="19">
    <source>
        <dbReference type="ARBA" id="ARBA00048679"/>
    </source>
</evidence>
<keyword evidence="14 22" id="KW-0472">Membrane</keyword>
<evidence type="ECO:0000259" key="25">
    <source>
        <dbReference type="PROSITE" id="PS50927"/>
    </source>
</evidence>
<keyword evidence="4" id="KW-0245">EGF-like domain</keyword>
<gene>
    <name evidence="28" type="primary">LOC120278164</name>
</gene>
<dbReference type="InterPro" id="IPR000858">
    <property type="entry name" value="S_locus_glycoprot_dom"/>
</dbReference>
<dbReference type="Pfam" id="PF00069">
    <property type="entry name" value="Pkinase"/>
    <property type="match status" value="1"/>
</dbReference>
<keyword evidence="9" id="KW-0430">Lectin</keyword>
<dbReference type="InterPro" id="IPR011009">
    <property type="entry name" value="Kinase-like_dom_sf"/>
</dbReference>
<dbReference type="InterPro" id="IPR017441">
    <property type="entry name" value="Protein_kinase_ATP_BS"/>
</dbReference>
<feature type="chain" id="PRO_5044213556" description="Receptor-like serine/threonine-protein kinase" evidence="23">
    <location>
        <begin position="25"/>
        <end position="816"/>
    </location>
</feature>
<feature type="domain" description="Apple" evidence="26">
    <location>
        <begin position="346"/>
        <end position="427"/>
    </location>
</feature>
<organism evidence="27 28">
    <name type="scientific">Dioscorea cayennensis subsp. rotundata</name>
    <name type="common">White Guinea yam</name>
    <name type="synonym">Dioscorea rotundata</name>
    <dbReference type="NCBI Taxonomy" id="55577"/>
    <lineage>
        <taxon>Eukaryota</taxon>
        <taxon>Viridiplantae</taxon>
        <taxon>Streptophyta</taxon>
        <taxon>Embryophyta</taxon>
        <taxon>Tracheophyta</taxon>
        <taxon>Spermatophyta</taxon>
        <taxon>Magnoliopsida</taxon>
        <taxon>Liliopsida</taxon>
        <taxon>Dioscoreales</taxon>
        <taxon>Dioscoreaceae</taxon>
        <taxon>Dioscorea</taxon>
    </lineage>
</organism>
<dbReference type="GeneID" id="120278164"/>
<dbReference type="SMART" id="SM00108">
    <property type="entry name" value="B_lectin"/>
    <property type="match status" value="1"/>
</dbReference>
<name>A0AB40CR57_DIOCR</name>
<evidence type="ECO:0000259" key="26">
    <source>
        <dbReference type="PROSITE" id="PS50948"/>
    </source>
</evidence>
<keyword evidence="5" id="KW-0597">Phosphoprotein</keyword>
<dbReference type="RefSeq" id="XP_039141020.1">
    <property type="nucleotide sequence ID" value="XM_039285086.1"/>
</dbReference>
<dbReference type="FunFam" id="1.10.510.10:FF:000384">
    <property type="entry name" value="G-type lectin S-receptor-like serine/threonine-protein kinase"/>
    <property type="match status" value="1"/>
</dbReference>
<keyword evidence="3 20" id="KW-0723">Serine/threonine-protein kinase</keyword>
<evidence type="ECO:0000256" key="6">
    <source>
        <dbReference type="ARBA" id="ARBA00022679"/>
    </source>
</evidence>
<dbReference type="GO" id="GO:0048544">
    <property type="term" value="P:recognition of pollen"/>
    <property type="evidence" value="ECO:0007669"/>
    <property type="project" value="InterPro"/>
</dbReference>
<keyword evidence="11 20" id="KW-0418">Kinase</keyword>
<sequence length="816" mass="89871">MKRLVLCNIIIAFILFISLKTTAAAGDSTIALGQAISGNQTLVSKGGHFELGFFHPGNSSNYYIGIWFKNIPTHDVVWVANRQNPISNPSISLLKLSNNGNLVLLNQSGSPVWSSNISTVSTSNSTFAELLDNGNLVIRNSSNPSTPIWQTFEHPSHAWMPGAPLGVNKQTGEFQTITSWKSSEDPSPGLFSLSLALDRSSQLVELYNSSLIYVSTGVWNGQFFSSLPDVFIEKFIYNFSFVENEEQKYAAFTLVDPSMITHTVMDPSGQVKQFSYLSDKKQWMLITSQPSALCDVYSACGAFGVCDRKSSPGRCSCFAGFEPVLKMDWDLGAWSSGCSRKTSFQCNDKSNKSTGDGFFEMKMVKMPSNPLKLTAVQSAEECEKACGRHCACTAYAFNGKCSIWNGHLENVEQLHDSDGGDDDDDDDDEFKAGSLFLRLATSDIPPSTNNVSPPILKSSNGHAATAVISSVVAAVLVISFAIVVGFLWFRRRRSASRMAKQVLGSLSSFTYSDLQRMTKNFSDILGKGGFGSVFKGALPDSTIIAVKKLEGSRQGEKQFRTEVSTLGSIHHVNLVRLRGFCCEANNRLLVYDYMPGGSLDSHLSRSTNVLGWKTRYQIILGVARGLDYLHEKCRECIIHCDIKPENILLDNELRPMVADFGMAKLIGHDFSRVLTTVRGTLGYMAPEWISGLPITVKVDVYSFGMMLFELISGERNNSPGDGRGYFPFRVASQLADGNVIDLLDKRLQGEVDEEELKRICGVACWCIQDSDADRPTMGQVVQILEGVLLVNMPPFPRFLQHLMDGHDSMYVNMSSI</sequence>
<dbReference type="InterPro" id="IPR000719">
    <property type="entry name" value="Prot_kinase_dom"/>
</dbReference>
<evidence type="ECO:0000256" key="23">
    <source>
        <dbReference type="SAM" id="SignalP"/>
    </source>
</evidence>
<evidence type="ECO:0000256" key="2">
    <source>
        <dbReference type="ARBA" id="ARBA00022475"/>
    </source>
</evidence>
<dbReference type="Gene3D" id="2.90.10.10">
    <property type="entry name" value="Bulb-type lectin domain"/>
    <property type="match status" value="1"/>
</dbReference>
<dbReference type="CDD" id="cd14066">
    <property type="entry name" value="STKc_IRAK"/>
    <property type="match status" value="1"/>
</dbReference>
<dbReference type="InterPro" id="IPR001480">
    <property type="entry name" value="Bulb-type_lectin_dom"/>
</dbReference>
<dbReference type="PANTHER" id="PTHR47974">
    <property type="entry name" value="OS07G0415500 PROTEIN"/>
    <property type="match status" value="1"/>
</dbReference>
<dbReference type="Pfam" id="PF08276">
    <property type="entry name" value="PAN_2"/>
    <property type="match status" value="1"/>
</dbReference>
<dbReference type="InterPro" id="IPR008271">
    <property type="entry name" value="Ser/Thr_kinase_AS"/>
</dbReference>
<keyword evidence="13 22" id="KW-1133">Transmembrane helix</keyword>
<dbReference type="InterPro" id="IPR003609">
    <property type="entry name" value="Pan_app"/>
</dbReference>
<keyword evidence="27" id="KW-1185">Reference proteome</keyword>
<dbReference type="PIRSF" id="PIRSF000641">
    <property type="entry name" value="SRK"/>
    <property type="match status" value="1"/>
</dbReference>
<evidence type="ECO:0000256" key="10">
    <source>
        <dbReference type="ARBA" id="ARBA00022741"/>
    </source>
</evidence>
<evidence type="ECO:0000256" key="16">
    <source>
        <dbReference type="ARBA" id="ARBA00023170"/>
    </source>
</evidence>
<dbReference type="SUPFAM" id="SSF56112">
    <property type="entry name" value="Protein kinase-like (PK-like)"/>
    <property type="match status" value="1"/>
</dbReference>
<evidence type="ECO:0000256" key="11">
    <source>
        <dbReference type="ARBA" id="ARBA00022777"/>
    </source>
</evidence>
<dbReference type="AlphaFoldDB" id="A0AB40CR57"/>
<evidence type="ECO:0000256" key="4">
    <source>
        <dbReference type="ARBA" id="ARBA00022536"/>
    </source>
</evidence>
<keyword evidence="12 20" id="KW-0067">ATP-binding</keyword>
<comment type="subcellular location">
    <subcellularLocation>
        <location evidence="1">Cell membrane</location>
        <topology evidence="1">Single-pass type I membrane protein</topology>
    </subcellularLocation>
</comment>
<comment type="catalytic activity">
    <reaction evidence="18 20">
        <text>L-threonyl-[protein] + ATP = O-phospho-L-threonyl-[protein] + ADP + H(+)</text>
        <dbReference type="Rhea" id="RHEA:46608"/>
        <dbReference type="Rhea" id="RHEA-COMP:11060"/>
        <dbReference type="Rhea" id="RHEA-COMP:11605"/>
        <dbReference type="ChEBI" id="CHEBI:15378"/>
        <dbReference type="ChEBI" id="CHEBI:30013"/>
        <dbReference type="ChEBI" id="CHEBI:30616"/>
        <dbReference type="ChEBI" id="CHEBI:61977"/>
        <dbReference type="ChEBI" id="CHEBI:456216"/>
        <dbReference type="EC" id="2.7.11.1"/>
    </reaction>
</comment>
<evidence type="ECO:0000313" key="28">
    <source>
        <dbReference type="RefSeq" id="XP_039141020.1"/>
    </source>
</evidence>
<evidence type="ECO:0000256" key="20">
    <source>
        <dbReference type="PIRNR" id="PIRNR000641"/>
    </source>
</evidence>
<feature type="transmembrane region" description="Helical" evidence="22">
    <location>
        <begin position="466"/>
        <end position="489"/>
    </location>
</feature>
<dbReference type="PROSITE" id="PS00108">
    <property type="entry name" value="PROTEIN_KINASE_ST"/>
    <property type="match status" value="1"/>
</dbReference>
<comment type="similarity">
    <text evidence="20">Belongs to the protein kinase superfamily. Ser/Thr protein kinase family.</text>
</comment>
<dbReference type="SMART" id="SM00220">
    <property type="entry name" value="S_TKc"/>
    <property type="match status" value="1"/>
</dbReference>
<dbReference type="Gene3D" id="1.10.510.10">
    <property type="entry name" value="Transferase(Phosphotransferase) domain 1"/>
    <property type="match status" value="1"/>
</dbReference>
<evidence type="ECO:0000256" key="8">
    <source>
        <dbReference type="ARBA" id="ARBA00022729"/>
    </source>
</evidence>
<feature type="domain" description="Bulb-type lectin" evidence="25">
    <location>
        <begin position="27"/>
        <end position="151"/>
    </location>
</feature>
<evidence type="ECO:0000313" key="27">
    <source>
        <dbReference type="Proteomes" id="UP001515500"/>
    </source>
</evidence>
<accession>A0AB40CR57</accession>
<dbReference type="PROSITE" id="PS50011">
    <property type="entry name" value="PROTEIN_KINASE_DOM"/>
    <property type="match status" value="1"/>
</dbReference>
<evidence type="ECO:0000256" key="15">
    <source>
        <dbReference type="ARBA" id="ARBA00023157"/>
    </source>
</evidence>
<dbReference type="GO" id="GO:0051707">
    <property type="term" value="P:response to other organism"/>
    <property type="evidence" value="ECO:0007669"/>
    <property type="project" value="UniProtKB-ARBA"/>
</dbReference>
<dbReference type="GO" id="GO:0005886">
    <property type="term" value="C:plasma membrane"/>
    <property type="evidence" value="ECO:0007669"/>
    <property type="project" value="UniProtKB-SubCell"/>
</dbReference>
<dbReference type="Pfam" id="PF00954">
    <property type="entry name" value="S_locus_glycop"/>
    <property type="match status" value="1"/>
</dbReference>
<dbReference type="PROSITE" id="PS50927">
    <property type="entry name" value="BULB_LECTIN"/>
    <property type="match status" value="1"/>
</dbReference>
<evidence type="ECO:0000256" key="3">
    <source>
        <dbReference type="ARBA" id="ARBA00022527"/>
    </source>
</evidence>
<evidence type="ECO:0000256" key="21">
    <source>
        <dbReference type="PROSITE-ProRule" id="PRU10141"/>
    </source>
</evidence>
<evidence type="ECO:0000256" key="1">
    <source>
        <dbReference type="ARBA" id="ARBA00004251"/>
    </source>
</evidence>
<dbReference type="SUPFAM" id="SSF51110">
    <property type="entry name" value="alpha-D-mannose-specific plant lectins"/>
    <property type="match status" value="1"/>
</dbReference>
<comment type="catalytic activity">
    <reaction evidence="19 20">
        <text>L-seryl-[protein] + ATP = O-phospho-L-seryl-[protein] + ADP + H(+)</text>
        <dbReference type="Rhea" id="RHEA:17989"/>
        <dbReference type="Rhea" id="RHEA-COMP:9863"/>
        <dbReference type="Rhea" id="RHEA-COMP:11604"/>
        <dbReference type="ChEBI" id="CHEBI:15378"/>
        <dbReference type="ChEBI" id="CHEBI:29999"/>
        <dbReference type="ChEBI" id="CHEBI:30616"/>
        <dbReference type="ChEBI" id="CHEBI:83421"/>
        <dbReference type="ChEBI" id="CHEBI:456216"/>
        <dbReference type="EC" id="2.7.11.1"/>
    </reaction>
</comment>
<evidence type="ECO:0000256" key="12">
    <source>
        <dbReference type="ARBA" id="ARBA00022840"/>
    </source>
</evidence>